<evidence type="ECO:0000313" key="3">
    <source>
        <dbReference type="EMBL" id="CZR59140.1"/>
    </source>
</evidence>
<dbReference type="STRING" id="576137.A0A1L7X296"/>
<sequence length="666" mass="72306">MPLPKLSPLQSRLAASLIASAMLVILYFAISWPHFAYAAEVDSIRPEDHNHERLLETPYLDLDYEDIELRELSYEAEFIGFDRGIIGRATTDPTPMINNVAITTNIPQGQVMFYLFTNASLWADKSPETPGLPSPIILNRRSFDTSAGEDPVTKDEDVNDDSEDGEGDEQDQGLRLQPRQSTTDQRTLYITVTTCTQPTSNTTTDPAPQLQLYVSQSKNNTNPGPGQNSDLQDMMELDQGYALYELNATGNVYMGIYAKNDSTYSGTYNAQIAASIDKPYHYYWNSSDPNLFVADSDANSALLFTDPLIANSSNTTLYEEWMNITPPFQIFASDSGSNSIMGLQNSYCGLQTNAQIVASRAGQTTSQIVTGMTDIGVGTLPKQQFYVTGLGAGKTYNVALAMSGNSTASGDGVVGGGGQVFKMTTFDTLQSDNCAVIYGLSFCNQVAYAVPTNPNTFPNMSTLAAYYDNATAYNYGIFKKVLAQIPCDTTSSAQYSLARNCTSCDAAYKQWLCSVSMPRCTDYTSTFSWLQPRAQGQPFPNGTFLDPATLKFVNNSAALNGSRNASIDTSVVPGPYKEVLPCEDLCYNLVQSCPASMGFNCPQPGDVGFNESYGLRPITGADVNGRFANHTCNFPGLVYFKSAGSLALPSQIVVVATFVVLGLTLM</sequence>
<dbReference type="AlphaFoldDB" id="A0A1L7X296"/>
<feature type="region of interest" description="Disordered" evidence="1">
    <location>
        <begin position="130"/>
        <end position="185"/>
    </location>
</feature>
<keyword evidence="2" id="KW-0812">Transmembrane</keyword>
<keyword evidence="2" id="KW-1133">Transmembrane helix</keyword>
<dbReference type="InterPro" id="IPR036790">
    <property type="entry name" value="Frizzled_dom_sf"/>
</dbReference>
<keyword evidence="2" id="KW-0472">Membrane</keyword>
<dbReference type="InterPro" id="IPR024338">
    <property type="entry name" value="MID1/Yam8"/>
</dbReference>
<evidence type="ECO:0000256" key="2">
    <source>
        <dbReference type="SAM" id="Phobius"/>
    </source>
</evidence>
<protein>
    <submittedName>
        <fullName evidence="3">Related to MID1 protein</fullName>
    </submittedName>
</protein>
<keyword evidence="4" id="KW-1185">Reference proteome</keyword>
<dbReference type="GO" id="GO:0098703">
    <property type="term" value="P:calcium ion import across plasma membrane"/>
    <property type="evidence" value="ECO:0007669"/>
    <property type="project" value="InterPro"/>
</dbReference>
<feature type="transmembrane region" description="Helical" evidence="2">
    <location>
        <begin position="646"/>
        <end position="665"/>
    </location>
</feature>
<dbReference type="Gene3D" id="1.10.2000.10">
    <property type="entry name" value="Frizzled cysteine-rich domain"/>
    <property type="match status" value="1"/>
</dbReference>
<organism evidence="3 4">
    <name type="scientific">Phialocephala subalpina</name>
    <dbReference type="NCBI Taxonomy" id="576137"/>
    <lineage>
        <taxon>Eukaryota</taxon>
        <taxon>Fungi</taxon>
        <taxon>Dikarya</taxon>
        <taxon>Ascomycota</taxon>
        <taxon>Pezizomycotina</taxon>
        <taxon>Leotiomycetes</taxon>
        <taxon>Helotiales</taxon>
        <taxon>Mollisiaceae</taxon>
        <taxon>Phialocephala</taxon>
        <taxon>Phialocephala fortinii species complex</taxon>
    </lineage>
</organism>
<accession>A0A1L7X296</accession>
<evidence type="ECO:0000256" key="1">
    <source>
        <dbReference type="SAM" id="MobiDB-lite"/>
    </source>
</evidence>
<proteinExistence type="predicted"/>
<evidence type="ECO:0000313" key="4">
    <source>
        <dbReference type="Proteomes" id="UP000184330"/>
    </source>
</evidence>
<dbReference type="Proteomes" id="UP000184330">
    <property type="component" value="Unassembled WGS sequence"/>
</dbReference>
<dbReference type="GO" id="GO:0005262">
    <property type="term" value="F:calcium channel activity"/>
    <property type="evidence" value="ECO:0007669"/>
    <property type="project" value="InterPro"/>
</dbReference>
<dbReference type="EMBL" id="FJOG01000013">
    <property type="protein sequence ID" value="CZR59140.1"/>
    <property type="molecule type" value="Genomic_DNA"/>
</dbReference>
<dbReference type="PANTHER" id="PTHR39142">
    <property type="entry name" value="MID1P"/>
    <property type="match status" value="1"/>
</dbReference>
<feature type="compositionally biased region" description="Acidic residues" evidence="1">
    <location>
        <begin position="157"/>
        <end position="171"/>
    </location>
</feature>
<dbReference type="Pfam" id="PF12929">
    <property type="entry name" value="Mid1"/>
    <property type="match status" value="1"/>
</dbReference>
<dbReference type="OrthoDB" id="5405745at2759"/>
<name>A0A1L7X296_9HELO</name>
<gene>
    <name evidence="3" type="ORF">PAC_09032</name>
</gene>
<reference evidence="3 4" key="1">
    <citation type="submission" date="2016-03" db="EMBL/GenBank/DDBJ databases">
        <authorList>
            <person name="Ploux O."/>
        </authorList>
    </citation>
    <scope>NUCLEOTIDE SEQUENCE [LARGE SCALE GENOMIC DNA]</scope>
    <source>
        <strain evidence="3 4">UAMH 11012</strain>
    </source>
</reference>
<dbReference type="PANTHER" id="PTHR39142:SF1">
    <property type="entry name" value="AEL197CP"/>
    <property type="match status" value="1"/>
</dbReference>